<proteinExistence type="predicted"/>
<reference evidence="3" key="1">
    <citation type="submission" date="2016-10" db="EMBL/GenBank/DDBJ databases">
        <authorList>
            <person name="Varghese N."/>
            <person name="Submissions S."/>
        </authorList>
    </citation>
    <scope>NUCLEOTIDE SEQUENCE [LARGE SCALE GENOMIC DNA]</scope>
    <source>
        <strain evidence="3">DSM 23920</strain>
    </source>
</reference>
<dbReference type="RefSeq" id="WP_089766064.1">
    <property type="nucleotide sequence ID" value="NZ_FNRL01000045.1"/>
</dbReference>
<dbReference type="Pfam" id="PF16289">
    <property type="entry name" value="PIN_12"/>
    <property type="match status" value="1"/>
</dbReference>
<organism evidence="2 3">
    <name type="scientific">Chitinophaga terrae</name>
    <name type="common">ex Kim and Jung 2007</name>
    <dbReference type="NCBI Taxonomy" id="408074"/>
    <lineage>
        <taxon>Bacteria</taxon>
        <taxon>Pseudomonadati</taxon>
        <taxon>Bacteroidota</taxon>
        <taxon>Chitinophagia</taxon>
        <taxon>Chitinophagales</taxon>
        <taxon>Chitinophagaceae</taxon>
        <taxon>Chitinophaga</taxon>
    </lineage>
</organism>
<protein>
    <recommendedName>
        <fullName evidence="1">DUF4935 domain-containing protein</fullName>
    </recommendedName>
</protein>
<evidence type="ECO:0000313" key="2">
    <source>
        <dbReference type="EMBL" id="SEB10379.1"/>
    </source>
</evidence>
<feature type="domain" description="DUF4935" evidence="1">
    <location>
        <begin position="4"/>
        <end position="71"/>
    </location>
</feature>
<dbReference type="STRING" id="408074.SAMN05660909_05470"/>
<dbReference type="EMBL" id="FNRL01000045">
    <property type="protein sequence ID" value="SEB10379.1"/>
    <property type="molecule type" value="Genomic_DNA"/>
</dbReference>
<dbReference type="AlphaFoldDB" id="A0A1H4GL69"/>
<keyword evidence="3" id="KW-1185">Reference proteome</keyword>
<name>A0A1H4GL69_9BACT</name>
<accession>A0A1H4GL69</accession>
<evidence type="ECO:0000313" key="3">
    <source>
        <dbReference type="Proteomes" id="UP000199656"/>
    </source>
</evidence>
<evidence type="ECO:0000259" key="1">
    <source>
        <dbReference type="Pfam" id="PF16289"/>
    </source>
</evidence>
<dbReference type="Proteomes" id="UP000199656">
    <property type="component" value="Unassembled WGS sequence"/>
</dbReference>
<gene>
    <name evidence="2" type="ORF">SAMN05660909_05470</name>
</gene>
<sequence length="78" mass="9505">MIHLYIDTNAYLTFYHMSSDDLEELKKLDVLIKDKRIKLYLPQQTIDEFRRNREVKIADALKRFKEEKLTNQFLELLT</sequence>
<dbReference type="InterPro" id="IPR032557">
    <property type="entry name" value="DUF4935"/>
</dbReference>